<dbReference type="GO" id="GO:0039615">
    <property type="term" value="C:T=1 icosahedral viral capsid"/>
    <property type="evidence" value="ECO:0007669"/>
    <property type="project" value="UniProtKB-UniRule"/>
</dbReference>
<evidence type="ECO:0000256" key="7">
    <source>
        <dbReference type="SAM" id="MobiDB-lite"/>
    </source>
</evidence>
<accession>M4NVQ8</accession>
<evidence type="ECO:0000256" key="2">
    <source>
        <dbReference type="ARBA" id="ARBA00006131"/>
    </source>
</evidence>
<evidence type="ECO:0000313" key="9">
    <source>
        <dbReference type="Proteomes" id="UP000165640"/>
    </source>
</evidence>
<keyword evidence="4 6" id="KW-0167">Capsid protein</keyword>
<dbReference type="KEGG" id="vg:80534906"/>
<feature type="region of interest" description="Disordered" evidence="7">
    <location>
        <begin position="605"/>
        <end position="631"/>
    </location>
</feature>
<dbReference type="Proteomes" id="UP000165640">
    <property type="component" value="Segment"/>
</dbReference>
<dbReference type="RefSeq" id="YP_010797201.1">
    <property type="nucleotide sequence ID" value="NC_076131.1"/>
</dbReference>
<dbReference type="GeneID" id="80534906"/>
<feature type="compositionally biased region" description="Polar residues" evidence="7">
    <location>
        <begin position="605"/>
        <end position="619"/>
    </location>
</feature>
<evidence type="ECO:0000256" key="4">
    <source>
        <dbReference type="ARBA" id="ARBA00022561"/>
    </source>
</evidence>
<comment type="subcellular location">
    <subcellularLocation>
        <location evidence="1 6">Virion</location>
    </subcellularLocation>
</comment>
<name>M4NVQ8_9VIRU</name>
<evidence type="ECO:0000256" key="1">
    <source>
        <dbReference type="ARBA" id="ARBA00004328"/>
    </source>
</evidence>
<comment type="function">
    <text evidence="6">Self-assembles to form an icosahedral capsid.</text>
</comment>
<evidence type="ECO:0000256" key="6">
    <source>
        <dbReference type="RuleBase" id="RU361230"/>
    </source>
</evidence>
<sequence>MPYYYRRKWNRYRRRYWNYRWRPRAPIRRRRRWRKRQPVRRKLQKLTLKEWQPKTIRKSCIKGLHCLFIVTEDTISRNYRMYEHSFTGEHWPSGGGFSVTKYTLDGLYEQHQLDRNWWTKPNTNMPLVRYLGCKITFYQSWEVDYVCNINLTWPMVATNLLYLSCHPNFMMMNHKAIFVPSKITKRLRRGKKTVRLRPPHQMINKWYFAKELAKTGLVMLTAAAASFDHYYIGSDKLSNNCTFTSLNPLFYKRHDFITPPVQGYILSQDGTIEKKLFSTTHIGDVAQLTIEQANLTYLGDTKMYEQSTTTKLTKSNADTYFTSHKNWGNPFSHENLTTQENLLITNKSYQEIINKAKDTNTSTNKIGPGFFTSPSEVTHYDIRYAPDRDTGVGNKVYLKSVGRDTSFWDPPNDEELICSGFPVWSLLYGFVSWQVKLGHVNNIYRSHILVIESNFFKPQLAYYIPIDQHFLEGNSAYMPEQGRTDDDNKNWYPCLLYQLQAIETIVRTGPGIPKLGGRKSAEAKIKYAFYFKFGGCPPKMDTIDDPTKQETYPLPGIQPSTYSLQNPTYPQEYYLYQFDEKDGMLTERAAKRIRLHKKTQKALLSTTGTMDPPALQTQATTDSEEDEETDPTLLRIKLRHLRRQRQQLEQQIERLIQP</sequence>
<dbReference type="Pfam" id="PF02956">
    <property type="entry name" value="TT_ORF1"/>
    <property type="match status" value="1"/>
</dbReference>
<protein>
    <recommendedName>
        <fullName evidence="6">Capsid protein</fullName>
    </recommendedName>
</protein>
<dbReference type="EMBL" id="JX134046">
    <property type="protein sequence ID" value="AGG91488.1"/>
    <property type="molecule type" value="Genomic_DNA"/>
</dbReference>
<evidence type="ECO:0000256" key="5">
    <source>
        <dbReference type="ARBA" id="ARBA00022844"/>
    </source>
</evidence>
<evidence type="ECO:0000256" key="3">
    <source>
        <dbReference type="ARBA" id="ARBA00022431"/>
    </source>
</evidence>
<keyword evidence="5 6" id="KW-0946">Virion</keyword>
<organism evidence="8 9">
    <name type="scientific">TTV-like mini virus</name>
    <dbReference type="NCBI Taxonomy" id="93678"/>
    <lineage>
        <taxon>Viruses</taxon>
        <taxon>Monodnaviria</taxon>
        <taxon>Shotokuvirae</taxon>
        <taxon>Commensaviricota</taxon>
        <taxon>Cardeaviricetes</taxon>
        <taxon>Sanitavirales</taxon>
        <taxon>Anelloviridae</taxon>
        <taxon>Betatorquevirus</taxon>
    </lineage>
</organism>
<comment type="similarity">
    <text evidence="2 6">Belongs to the anelloviridae capsid protein family.</text>
</comment>
<dbReference type="InterPro" id="IPR004219">
    <property type="entry name" value="TTvirus_Unk"/>
</dbReference>
<evidence type="ECO:0000313" key="8">
    <source>
        <dbReference type="EMBL" id="AGG91488.1"/>
    </source>
</evidence>
<proteinExistence type="inferred from homology"/>
<keyword evidence="9" id="KW-1185">Reference proteome</keyword>
<keyword evidence="3 6" id="KW-1140">T=1 icosahedral capsid protein</keyword>
<reference evidence="8 9" key="1">
    <citation type="journal article" date="2012" name="Eur. Respir. J.">
        <title>Potential implication of new torque teno mini viruses in parapneumonic empyema in children.</title>
        <authorList>
            <person name="Galmes J."/>
            <person name="Li Y."/>
            <person name="Rajoharison A."/>
            <person name="Ren L."/>
            <person name="Dollet S."/>
            <person name="Richard N."/>
            <person name="Vernet G."/>
            <person name="Javouhey E."/>
            <person name="Wang J."/>
            <person name="Telles J.N."/>
            <person name="Paranhos-Baccala G."/>
        </authorList>
    </citation>
    <scope>NUCLEOTIDE SEQUENCE [LARGE SCALE GENOMIC DNA]</scope>
    <source>
        <strain evidence="8">TTMV_LY3</strain>
    </source>
</reference>